<sequence>SAGCSYPASTSTAGTATSTGTTTPSSGTSSSPYSSTPGVLGGIGSGTGPSGVGTYDGHGGLMNTSFFISFFSAFMMILYWWG</sequence>
<keyword evidence="2" id="KW-1133">Transmembrane helix</keyword>
<evidence type="ECO:0000256" key="1">
    <source>
        <dbReference type="SAM" id="MobiDB-lite"/>
    </source>
</evidence>
<gene>
    <name evidence="3" type="ORF">PHAVU_009G1920001g</name>
</gene>
<protein>
    <submittedName>
        <fullName evidence="3">Uncharacterized protein</fullName>
    </submittedName>
</protein>
<dbReference type="EMBL" id="CM002296">
    <property type="protein sequence ID" value="ESW10237.1"/>
    <property type="molecule type" value="Genomic_DNA"/>
</dbReference>
<dbReference type="OMA" id="AFMMILY"/>
<proteinExistence type="predicted"/>
<keyword evidence="2" id="KW-0472">Membrane</keyword>
<accession>V7AX65</accession>
<feature type="compositionally biased region" description="Low complexity" evidence="1">
    <location>
        <begin position="1"/>
        <end position="38"/>
    </location>
</feature>
<evidence type="ECO:0000313" key="4">
    <source>
        <dbReference type="Proteomes" id="UP000000226"/>
    </source>
</evidence>
<dbReference type="AlphaFoldDB" id="V7AX65"/>
<dbReference type="Gramene" id="ESW10237">
    <property type="protein sequence ID" value="ESW10237"/>
    <property type="gene ID" value="PHAVU_009G1920001g"/>
</dbReference>
<feature type="region of interest" description="Disordered" evidence="1">
    <location>
        <begin position="1"/>
        <end position="45"/>
    </location>
</feature>
<evidence type="ECO:0000256" key="2">
    <source>
        <dbReference type="SAM" id="Phobius"/>
    </source>
</evidence>
<feature type="transmembrane region" description="Helical" evidence="2">
    <location>
        <begin position="60"/>
        <end position="81"/>
    </location>
</feature>
<organism evidence="3 4">
    <name type="scientific">Phaseolus vulgaris</name>
    <name type="common">Kidney bean</name>
    <name type="synonym">French bean</name>
    <dbReference type="NCBI Taxonomy" id="3885"/>
    <lineage>
        <taxon>Eukaryota</taxon>
        <taxon>Viridiplantae</taxon>
        <taxon>Streptophyta</taxon>
        <taxon>Embryophyta</taxon>
        <taxon>Tracheophyta</taxon>
        <taxon>Spermatophyta</taxon>
        <taxon>Magnoliopsida</taxon>
        <taxon>eudicotyledons</taxon>
        <taxon>Gunneridae</taxon>
        <taxon>Pentapetalae</taxon>
        <taxon>rosids</taxon>
        <taxon>fabids</taxon>
        <taxon>Fabales</taxon>
        <taxon>Fabaceae</taxon>
        <taxon>Papilionoideae</taxon>
        <taxon>50 kb inversion clade</taxon>
        <taxon>NPAAA clade</taxon>
        <taxon>indigoferoid/millettioid clade</taxon>
        <taxon>Phaseoleae</taxon>
        <taxon>Phaseolus</taxon>
    </lineage>
</organism>
<feature type="non-terminal residue" evidence="3">
    <location>
        <position position="1"/>
    </location>
</feature>
<reference evidence="4" key="1">
    <citation type="journal article" date="2014" name="Nat. Genet.">
        <title>A reference genome for common bean and genome-wide analysis of dual domestications.</title>
        <authorList>
            <person name="Schmutz J."/>
            <person name="McClean P.E."/>
            <person name="Mamidi S."/>
            <person name="Wu G.A."/>
            <person name="Cannon S.B."/>
            <person name="Grimwood J."/>
            <person name="Jenkins J."/>
            <person name="Shu S."/>
            <person name="Song Q."/>
            <person name="Chavarro C."/>
            <person name="Torres-Torres M."/>
            <person name="Geffroy V."/>
            <person name="Moghaddam S.M."/>
            <person name="Gao D."/>
            <person name="Abernathy B."/>
            <person name="Barry K."/>
            <person name="Blair M."/>
            <person name="Brick M.A."/>
            <person name="Chovatia M."/>
            <person name="Gepts P."/>
            <person name="Goodstein D.M."/>
            <person name="Gonzales M."/>
            <person name="Hellsten U."/>
            <person name="Hyten D.L."/>
            <person name="Jia G."/>
            <person name="Kelly J.D."/>
            <person name="Kudrna D."/>
            <person name="Lee R."/>
            <person name="Richard M.M."/>
            <person name="Miklas P.N."/>
            <person name="Osorno J.M."/>
            <person name="Rodrigues J."/>
            <person name="Thareau V."/>
            <person name="Urrea C.A."/>
            <person name="Wang M."/>
            <person name="Yu Y."/>
            <person name="Zhang M."/>
            <person name="Wing R.A."/>
            <person name="Cregan P.B."/>
            <person name="Rokhsar D.S."/>
            <person name="Jackson S.A."/>
        </authorList>
    </citation>
    <scope>NUCLEOTIDE SEQUENCE [LARGE SCALE GENOMIC DNA]</scope>
    <source>
        <strain evidence="4">cv. G19833</strain>
    </source>
</reference>
<keyword evidence="2" id="KW-0812">Transmembrane</keyword>
<name>V7AX65_PHAVU</name>
<keyword evidence="4" id="KW-1185">Reference proteome</keyword>
<dbReference type="Proteomes" id="UP000000226">
    <property type="component" value="Chromosome 9"/>
</dbReference>
<evidence type="ECO:0000313" key="3">
    <source>
        <dbReference type="EMBL" id="ESW10237.1"/>
    </source>
</evidence>